<organism evidence="2 3">
    <name type="scientific">Marasmiellus scandens</name>
    <dbReference type="NCBI Taxonomy" id="2682957"/>
    <lineage>
        <taxon>Eukaryota</taxon>
        <taxon>Fungi</taxon>
        <taxon>Dikarya</taxon>
        <taxon>Basidiomycota</taxon>
        <taxon>Agaricomycotina</taxon>
        <taxon>Agaricomycetes</taxon>
        <taxon>Agaricomycetidae</taxon>
        <taxon>Agaricales</taxon>
        <taxon>Marasmiineae</taxon>
        <taxon>Omphalotaceae</taxon>
        <taxon>Marasmiellus</taxon>
    </lineage>
</organism>
<protein>
    <submittedName>
        <fullName evidence="2">Uncharacterized protein</fullName>
    </submittedName>
</protein>
<reference evidence="2 3" key="1">
    <citation type="submission" date="2024-01" db="EMBL/GenBank/DDBJ databases">
        <title>A draft genome for the cacao thread blight pathogen Marasmiellus scandens.</title>
        <authorList>
            <person name="Baruah I.K."/>
            <person name="Leung J."/>
            <person name="Bukari Y."/>
            <person name="Amoako-Attah I."/>
            <person name="Meinhardt L.W."/>
            <person name="Bailey B.A."/>
            <person name="Cohen S.P."/>
        </authorList>
    </citation>
    <scope>NUCLEOTIDE SEQUENCE [LARGE SCALE GENOMIC DNA]</scope>
    <source>
        <strain evidence="2 3">GH-19</strain>
    </source>
</reference>
<accession>A0ABR1JT06</accession>
<evidence type="ECO:0000256" key="1">
    <source>
        <dbReference type="SAM" id="MobiDB-lite"/>
    </source>
</evidence>
<comment type="caution">
    <text evidence="2">The sequence shown here is derived from an EMBL/GenBank/DDBJ whole genome shotgun (WGS) entry which is preliminary data.</text>
</comment>
<proteinExistence type="predicted"/>
<dbReference type="Proteomes" id="UP001498398">
    <property type="component" value="Unassembled WGS sequence"/>
</dbReference>
<feature type="compositionally biased region" description="Low complexity" evidence="1">
    <location>
        <begin position="1"/>
        <end position="19"/>
    </location>
</feature>
<evidence type="ECO:0000313" key="2">
    <source>
        <dbReference type="EMBL" id="KAK7466149.1"/>
    </source>
</evidence>
<sequence length="345" mass="39313">MHRNSPSTISLSRLSSTPIASKPSLPFSSRQQPLKSLSSPAEVYASSPVLTALVKYKVGSAHELRKLCEEVLKTQECLTLSVEGVGNYCDEQIIEDIDALPLRRSIRFWKKSTGLFLEFMPSSVHECCATKFSSAVNEAFFDASNEPKPTLPFELMGSQDIHLDDADQDVLEDEARQPDQCWVPIDNDQSLGSLPSALLEVGYTQTYSGLLDAKNWWLHYFEAIGLVIIINIEYNQDPSRCYMTIELWVRDEAPAHDRHLRTPRAGTRCLQTLTINRQAIHTNPLNLPTHYFHRGNPPRWLANVQSVQIPPFRLIELKDRVFIIADDYEAKKKRRSEKRNAHRRP</sequence>
<evidence type="ECO:0000313" key="3">
    <source>
        <dbReference type="Proteomes" id="UP001498398"/>
    </source>
</evidence>
<keyword evidence="3" id="KW-1185">Reference proteome</keyword>
<gene>
    <name evidence="2" type="ORF">VKT23_004874</name>
</gene>
<name>A0ABR1JT06_9AGAR</name>
<dbReference type="EMBL" id="JBANRG010000005">
    <property type="protein sequence ID" value="KAK7466149.1"/>
    <property type="molecule type" value="Genomic_DNA"/>
</dbReference>
<feature type="region of interest" description="Disordered" evidence="1">
    <location>
        <begin position="1"/>
        <end position="32"/>
    </location>
</feature>